<name>A0AAD7AZH2_9AGAR</name>
<comment type="caution">
    <text evidence="1">The sequence shown here is derived from an EMBL/GenBank/DDBJ whole genome shotgun (WGS) entry which is preliminary data.</text>
</comment>
<dbReference type="EMBL" id="JARKIF010000072">
    <property type="protein sequence ID" value="KAJ7605589.1"/>
    <property type="molecule type" value="Genomic_DNA"/>
</dbReference>
<gene>
    <name evidence="1" type="ORF">FB45DRAFT_1144050</name>
</gene>
<protein>
    <recommendedName>
        <fullName evidence="3">F-box domain-containing protein</fullName>
    </recommendedName>
</protein>
<organism evidence="1 2">
    <name type="scientific">Roridomyces roridus</name>
    <dbReference type="NCBI Taxonomy" id="1738132"/>
    <lineage>
        <taxon>Eukaryota</taxon>
        <taxon>Fungi</taxon>
        <taxon>Dikarya</taxon>
        <taxon>Basidiomycota</taxon>
        <taxon>Agaricomycotina</taxon>
        <taxon>Agaricomycetes</taxon>
        <taxon>Agaricomycetidae</taxon>
        <taxon>Agaricales</taxon>
        <taxon>Marasmiineae</taxon>
        <taxon>Mycenaceae</taxon>
        <taxon>Roridomyces</taxon>
    </lineage>
</organism>
<evidence type="ECO:0000313" key="1">
    <source>
        <dbReference type="EMBL" id="KAJ7605589.1"/>
    </source>
</evidence>
<keyword evidence="2" id="KW-1185">Reference proteome</keyword>
<dbReference type="Proteomes" id="UP001221142">
    <property type="component" value="Unassembled WGS sequence"/>
</dbReference>
<proteinExistence type="predicted"/>
<evidence type="ECO:0000313" key="2">
    <source>
        <dbReference type="Proteomes" id="UP001221142"/>
    </source>
</evidence>
<reference evidence="1" key="1">
    <citation type="submission" date="2023-03" db="EMBL/GenBank/DDBJ databases">
        <title>Massive genome expansion in bonnet fungi (Mycena s.s.) driven by repeated elements and novel gene families across ecological guilds.</title>
        <authorList>
            <consortium name="Lawrence Berkeley National Laboratory"/>
            <person name="Harder C.B."/>
            <person name="Miyauchi S."/>
            <person name="Viragh M."/>
            <person name="Kuo A."/>
            <person name="Thoen E."/>
            <person name="Andreopoulos B."/>
            <person name="Lu D."/>
            <person name="Skrede I."/>
            <person name="Drula E."/>
            <person name="Henrissat B."/>
            <person name="Morin E."/>
            <person name="Kohler A."/>
            <person name="Barry K."/>
            <person name="LaButti K."/>
            <person name="Morin E."/>
            <person name="Salamov A."/>
            <person name="Lipzen A."/>
            <person name="Mereny Z."/>
            <person name="Hegedus B."/>
            <person name="Baldrian P."/>
            <person name="Stursova M."/>
            <person name="Weitz H."/>
            <person name="Taylor A."/>
            <person name="Grigoriev I.V."/>
            <person name="Nagy L.G."/>
            <person name="Martin F."/>
            <person name="Kauserud H."/>
        </authorList>
    </citation>
    <scope>NUCLEOTIDE SEQUENCE</scope>
    <source>
        <strain evidence="1">9284</strain>
    </source>
</reference>
<dbReference type="AlphaFoldDB" id="A0AAD7AZH2"/>
<evidence type="ECO:0008006" key="3">
    <source>
        <dbReference type="Google" id="ProtNLM"/>
    </source>
</evidence>
<accession>A0AAD7AZH2</accession>
<sequence length="313" mass="35754">MEQTPLIHSFTAELDGRLASFDVEILRVREQLARLEDGRTALLDLRRRTKSILSPIRRIPPEILAEIFKAAGTSRSRFIFANTPWVLTHVCSRWRAIAISAASLWSFIHLDYESHEYHPALVRTQVQRSPTLKIYFYGSEECDAAAQIQPLGYLIVPSAQWQELFISVTPTLGPLLASLCGQIPNLRRIWMQWSDEEAEELGQSIDCFETAESLVDFALTHYVSCRRLLEHPSGGSNRAEGHDADYRTANALLDMLMLDWRHGGIDITPRLAHIHFGFEGALRLDYGRYIEMLTSRYCPSDGCFAFRGWRRIS</sequence>